<keyword evidence="6 7" id="KW-0998">Cell outer membrane</keyword>
<evidence type="ECO:0000256" key="3">
    <source>
        <dbReference type="ARBA" id="ARBA00022452"/>
    </source>
</evidence>
<proteinExistence type="inferred from homology"/>
<dbReference type="Pfam" id="PF07715">
    <property type="entry name" value="Plug"/>
    <property type="match status" value="1"/>
</dbReference>
<evidence type="ECO:0000256" key="2">
    <source>
        <dbReference type="ARBA" id="ARBA00022448"/>
    </source>
</evidence>
<dbReference type="Proteomes" id="UP001500469">
    <property type="component" value="Unassembled WGS sequence"/>
</dbReference>
<evidence type="ECO:0000256" key="8">
    <source>
        <dbReference type="SAM" id="MobiDB-lite"/>
    </source>
</evidence>
<keyword evidence="3 7" id="KW-1134">Transmembrane beta strand</keyword>
<keyword evidence="11" id="KW-1185">Reference proteome</keyword>
<name>A0ABN1MVV9_9BACT</name>
<dbReference type="Pfam" id="PF13715">
    <property type="entry name" value="CarbopepD_reg_2"/>
    <property type="match status" value="1"/>
</dbReference>
<comment type="similarity">
    <text evidence="7">Belongs to the TonB-dependent receptor family.</text>
</comment>
<evidence type="ECO:0000256" key="1">
    <source>
        <dbReference type="ARBA" id="ARBA00004571"/>
    </source>
</evidence>
<dbReference type="Gene3D" id="2.170.130.10">
    <property type="entry name" value="TonB-dependent receptor, plug domain"/>
    <property type="match status" value="1"/>
</dbReference>
<feature type="region of interest" description="Disordered" evidence="8">
    <location>
        <begin position="415"/>
        <end position="435"/>
    </location>
</feature>
<feature type="domain" description="TonB-dependent receptor plug" evidence="9">
    <location>
        <begin position="107"/>
        <end position="214"/>
    </location>
</feature>
<dbReference type="SUPFAM" id="SSF56935">
    <property type="entry name" value="Porins"/>
    <property type="match status" value="1"/>
</dbReference>
<feature type="compositionally biased region" description="Polar residues" evidence="8">
    <location>
        <begin position="415"/>
        <end position="430"/>
    </location>
</feature>
<keyword evidence="2 7" id="KW-0813">Transport</keyword>
<dbReference type="InterPro" id="IPR036942">
    <property type="entry name" value="Beta-barrel_TonB_sf"/>
</dbReference>
<dbReference type="InterPro" id="IPR037066">
    <property type="entry name" value="Plug_dom_sf"/>
</dbReference>
<sequence>MLSSAAQVSAFQDETAALIEGQVIDGQDLELPGVNILVKGTTTATVSDIDGRFRISAKPTDVLILSFIGYTTQEILVGSQKIISVRMTEDLTQLDEVIVVGYGTQKKSHLTGAVSKFENTNLGDLPTVRADQALQGKIAGVQIQNVTSEAGVSPSIRIRGNSSIGANNEPLVVVDGFPTPDGLSFINPNDIESIEVLKDAASAAIYGSRGANGVIIVTTKSGIPDKPTFSFKMFSGFNNPYKVHDMLNSQEYAEMLWEEQTRGGAGPTIHEQAAWSVDNNTDWQEEGLRSGVVSSYQLGVSGGKKDLTYLISAGYNDEKGMLINNDYQRFNLRAKMDAKLSKVLKVGFNFNPSYTKRVLPASNFTDYFRTPSFMPAQHTEYTSALTGIPVGEWAHGRHFSNVLYEFTTPDGTEVSTTAARPWSTSNNNPKFISDNDSRVDNQYRMMASTYFQVDLAKNLFLKFSQGAYVTNRVQEEYRNTDTNRAGDPNRGSYANNLRIDLLSENIISYSKAFGDHEISAVGGFTAQKVTNSYANIVGTNFPTDYVPTLNGATVLDLENTNTLKDETLLLSYLARASYAYKNKYLFSASARTDGSSLFGPENKWGWFPSVSGGWVVSEEEFMKGTGIIDLLKVRGSYGVTGNNDIENYAYVNRLYSENYSLGVGTGTLTPGLAQSGTTLANKAIAWERTFSGNIGFDLGLFEGKINLSAEFYQSQTDQLLLRQPTLAITGFTEYWNNIGKIQNNGFEFELHSNNVNKTKFQWTTSLNLSTVRNKLIEFSGEDRLLSYGERQEIYLAQVGQPYIQYFGYKTIGVWNSQEEIDANASNSLDRPGGLRLQDSNGDGKIDDDDRVVLGNPFPDFSWGITNNFTYGNFDLSILLQGVQGIDIFNGDGHYNETKRTNRKYVENRWVSPESPGDGMTPYSTNGMGWQFTDYMIEDGSYVSVRDIVLGYNLPTALAERIKAKGVRLYASAQNALYFMSNDYRGINPEARSTSGAYESPLISGYQRGSFPVPRSFVFGIDVSF</sequence>
<comment type="subcellular location">
    <subcellularLocation>
        <location evidence="1 7">Cell outer membrane</location>
        <topology evidence="1 7">Multi-pass membrane protein</topology>
    </subcellularLocation>
</comment>
<evidence type="ECO:0000256" key="5">
    <source>
        <dbReference type="ARBA" id="ARBA00023136"/>
    </source>
</evidence>
<accession>A0ABN1MVV9</accession>
<gene>
    <name evidence="10" type="ORF">GCM10009119_04120</name>
</gene>
<dbReference type="Gene3D" id="2.40.170.20">
    <property type="entry name" value="TonB-dependent receptor, beta-barrel domain"/>
    <property type="match status" value="1"/>
</dbReference>
<evidence type="ECO:0000313" key="10">
    <source>
        <dbReference type="EMBL" id="GAA0877444.1"/>
    </source>
</evidence>
<dbReference type="NCBIfam" id="TIGR04056">
    <property type="entry name" value="OMP_RagA_SusC"/>
    <property type="match status" value="1"/>
</dbReference>
<keyword evidence="4 7" id="KW-0812">Transmembrane</keyword>
<evidence type="ECO:0000313" key="11">
    <source>
        <dbReference type="Proteomes" id="UP001500469"/>
    </source>
</evidence>
<dbReference type="InterPro" id="IPR008969">
    <property type="entry name" value="CarboxyPept-like_regulatory"/>
</dbReference>
<organism evidence="10 11">
    <name type="scientific">Algoriphagus jejuensis</name>
    <dbReference type="NCBI Taxonomy" id="419934"/>
    <lineage>
        <taxon>Bacteria</taxon>
        <taxon>Pseudomonadati</taxon>
        <taxon>Bacteroidota</taxon>
        <taxon>Cytophagia</taxon>
        <taxon>Cytophagales</taxon>
        <taxon>Cyclobacteriaceae</taxon>
        <taxon>Algoriphagus</taxon>
    </lineage>
</organism>
<evidence type="ECO:0000256" key="4">
    <source>
        <dbReference type="ARBA" id="ARBA00022692"/>
    </source>
</evidence>
<evidence type="ECO:0000256" key="6">
    <source>
        <dbReference type="ARBA" id="ARBA00023237"/>
    </source>
</evidence>
<dbReference type="NCBIfam" id="TIGR04057">
    <property type="entry name" value="SusC_RagA_signa"/>
    <property type="match status" value="1"/>
</dbReference>
<dbReference type="PROSITE" id="PS52016">
    <property type="entry name" value="TONB_DEPENDENT_REC_3"/>
    <property type="match status" value="1"/>
</dbReference>
<dbReference type="EMBL" id="BAAAFI010000002">
    <property type="protein sequence ID" value="GAA0877444.1"/>
    <property type="molecule type" value="Genomic_DNA"/>
</dbReference>
<reference evidence="10 11" key="1">
    <citation type="journal article" date="2019" name="Int. J. Syst. Evol. Microbiol.">
        <title>The Global Catalogue of Microorganisms (GCM) 10K type strain sequencing project: providing services to taxonomists for standard genome sequencing and annotation.</title>
        <authorList>
            <consortium name="The Broad Institute Genomics Platform"/>
            <consortium name="The Broad Institute Genome Sequencing Center for Infectious Disease"/>
            <person name="Wu L."/>
            <person name="Ma J."/>
        </authorList>
    </citation>
    <scope>NUCLEOTIDE SEQUENCE [LARGE SCALE GENOMIC DNA]</scope>
    <source>
        <strain evidence="10 11">JCM 16112</strain>
    </source>
</reference>
<protein>
    <submittedName>
        <fullName evidence="10">TonB-dependent receptor</fullName>
    </submittedName>
</protein>
<comment type="caution">
    <text evidence="10">The sequence shown here is derived from an EMBL/GenBank/DDBJ whole genome shotgun (WGS) entry which is preliminary data.</text>
</comment>
<dbReference type="InterPro" id="IPR039426">
    <property type="entry name" value="TonB-dep_rcpt-like"/>
</dbReference>
<dbReference type="InterPro" id="IPR023996">
    <property type="entry name" value="TonB-dep_OMP_SusC/RagA"/>
</dbReference>
<dbReference type="InterPro" id="IPR012910">
    <property type="entry name" value="Plug_dom"/>
</dbReference>
<keyword evidence="10" id="KW-0675">Receptor</keyword>
<dbReference type="SUPFAM" id="SSF49464">
    <property type="entry name" value="Carboxypeptidase regulatory domain-like"/>
    <property type="match status" value="1"/>
</dbReference>
<evidence type="ECO:0000259" key="9">
    <source>
        <dbReference type="Pfam" id="PF07715"/>
    </source>
</evidence>
<evidence type="ECO:0000256" key="7">
    <source>
        <dbReference type="PROSITE-ProRule" id="PRU01360"/>
    </source>
</evidence>
<dbReference type="InterPro" id="IPR023997">
    <property type="entry name" value="TonB-dep_OMP_SusC/RagA_CS"/>
</dbReference>
<keyword evidence="5 7" id="KW-0472">Membrane</keyword>